<dbReference type="Gene3D" id="3.30.200.20">
    <property type="entry name" value="Phosphorylase Kinase, domain 1"/>
    <property type="match status" value="1"/>
</dbReference>
<dbReference type="Gene3D" id="1.10.510.10">
    <property type="entry name" value="Transferase(Phosphotransferase) domain 1"/>
    <property type="match status" value="1"/>
</dbReference>
<evidence type="ECO:0000256" key="3">
    <source>
        <dbReference type="ARBA" id="ARBA00022553"/>
    </source>
</evidence>
<dbReference type="EMBL" id="KZ302139">
    <property type="protein sequence ID" value="PFH47038.1"/>
    <property type="molecule type" value="Genomic_DNA"/>
</dbReference>
<dbReference type="GO" id="GO:0004674">
    <property type="term" value="F:protein serine/threonine kinase activity"/>
    <property type="evidence" value="ECO:0007669"/>
    <property type="project" value="UniProtKB-KW"/>
</dbReference>
<evidence type="ECO:0000256" key="9">
    <source>
        <dbReference type="ARBA" id="ARBA00048679"/>
    </source>
</evidence>
<evidence type="ECO:0000313" key="11">
    <source>
        <dbReference type="EMBL" id="PFH47038.1"/>
    </source>
</evidence>
<evidence type="ECO:0000256" key="8">
    <source>
        <dbReference type="ARBA" id="ARBA00047899"/>
    </source>
</evidence>
<dbReference type="SUPFAM" id="SSF56112">
    <property type="entry name" value="Protein kinase-like (PK-like)"/>
    <property type="match status" value="1"/>
</dbReference>
<evidence type="ECO:0000256" key="7">
    <source>
        <dbReference type="ARBA" id="ARBA00022840"/>
    </source>
</evidence>
<keyword evidence="3" id="KW-0597">Phosphoprotein</keyword>
<name>A0A2A9NAC8_9AGAR</name>
<proteinExistence type="predicted"/>
<dbReference type="FunFam" id="1.10.510.10:FF:000024">
    <property type="entry name" value="Probable serine/threonine-protein kinase cot-1"/>
    <property type="match status" value="1"/>
</dbReference>
<dbReference type="GO" id="GO:0005524">
    <property type="term" value="F:ATP binding"/>
    <property type="evidence" value="ECO:0007669"/>
    <property type="project" value="UniProtKB-KW"/>
</dbReference>
<accession>A0A2A9NAC8</accession>
<evidence type="ECO:0000256" key="5">
    <source>
        <dbReference type="ARBA" id="ARBA00022741"/>
    </source>
</evidence>
<dbReference type="InterPro" id="IPR011009">
    <property type="entry name" value="Kinase-like_dom_sf"/>
</dbReference>
<dbReference type="OrthoDB" id="68483at2759"/>
<sequence length="783" mass="86593">MAIMFPQGIVNLSEEDQERIEAAVFQMQVMNDMNEKSGQIASNTPRTPTGAVARRGAFDKLGCVFKNVGLKTKLWRKKIPQAKPCVGLGVLLADEFSVLESDAVIHEAHKQDAVQPAICNEVEVINNDASKSSVADEYNSLSESNDARRSFFVVNSEPISAGNENNMLECEVRSRGVQLRDDGLVPGPDNYERHTARQSVPQYCESSLPRPIEQGRRRSQRFSLDGDCDDVLPTASKVCETLALSPVNPNPVISTGDFEFKCVLGAGAQGRVYAATSSVAGSKKLLAVKVMNKRTVYHQNVALSTLLEQIALKQVRGSKFILELEASFHDTENFYLVTPFYTGGDLSALIKQTGQLSVEATRFYAAEITCGIQYLHKNNIIHRDIKPSNILIKGDGHIVLSDFGLIKAFDYEPVGGAVSWRPAKKIKDERSIDYTRCGTLCFMAPEMFCNGYSFEVDWWAFGVTVVDMLVGVVPWSNKCRKPEDYYMLVCHSTSIRDFLNTCCDADVKDFLEGLLVSDPLSRFSAKNIYTHAFFGPVNWDDVEAEALTPPFIPVDYTSTILSMTLADNDRPLPGYIPLYDSHPEYTFIGVNLQRAPSSTNLLSTSSFGTPDVIPQPMAHVEPALHVSASSRMRLHSRTPSVASSLSNYGFDDSLPLVEPILSRCNERLTLCATPHATTICPSLAPSRVDDKLLLPSLSGRDASPAPSSTVTCFSHNPPVHGDLGKLLLAVEAVHVMKSTTKLSEDATEARKESREKGHRDVRNWFKWTTFWKTRRPACNQLVR</sequence>
<dbReference type="Pfam" id="PF00069">
    <property type="entry name" value="Pkinase"/>
    <property type="match status" value="1"/>
</dbReference>
<dbReference type="InterPro" id="IPR008271">
    <property type="entry name" value="Ser/Thr_kinase_AS"/>
</dbReference>
<comment type="catalytic activity">
    <reaction evidence="8">
        <text>L-threonyl-[protein] + ATP = O-phospho-L-threonyl-[protein] + ADP + H(+)</text>
        <dbReference type="Rhea" id="RHEA:46608"/>
        <dbReference type="Rhea" id="RHEA-COMP:11060"/>
        <dbReference type="Rhea" id="RHEA-COMP:11605"/>
        <dbReference type="ChEBI" id="CHEBI:15378"/>
        <dbReference type="ChEBI" id="CHEBI:30013"/>
        <dbReference type="ChEBI" id="CHEBI:30616"/>
        <dbReference type="ChEBI" id="CHEBI:61977"/>
        <dbReference type="ChEBI" id="CHEBI:456216"/>
        <dbReference type="EC" id="2.7.11.1"/>
    </reaction>
</comment>
<evidence type="ECO:0000256" key="2">
    <source>
        <dbReference type="ARBA" id="ARBA00022527"/>
    </source>
</evidence>
<evidence type="ECO:0000259" key="10">
    <source>
        <dbReference type="PROSITE" id="PS50011"/>
    </source>
</evidence>
<dbReference type="SMART" id="SM00220">
    <property type="entry name" value="S_TKc"/>
    <property type="match status" value="1"/>
</dbReference>
<gene>
    <name evidence="11" type="ORF">AMATHDRAFT_50599</name>
</gene>
<evidence type="ECO:0000256" key="4">
    <source>
        <dbReference type="ARBA" id="ARBA00022679"/>
    </source>
</evidence>
<evidence type="ECO:0000256" key="6">
    <source>
        <dbReference type="ARBA" id="ARBA00022777"/>
    </source>
</evidence>
<dbReference type="InterPro" id="IPR000719">
    <property type="entry name" value="Prot_kinase_dom"/>
</dbReference>
<protein>
    <recommendedName>
        <fullName evidence="1">non-specific serine/threonine protein kinase</fullName>
        <ecNumber evidence="1">2.7.11.1</ecNumber>
    </recommendedName>
</protein>
<dbReference type="EC" id="2.7.11.1" evidence="1"/>
<dbReference type="PROSITE" id="PS50011">
    <property type="entry name" value="PROTEIN_KINASE_DOM"/>
    <property type="match status" value="1"/>
</dbReference>
<dbReference type="PROSITE" id="PS00108">
    <property type="entry name" value="PROTEIN_KINASE_ST"/>
    <property type="match status" value="1"/>
</dbReference>
<dbReference type="AlphaFoldDB" id="A0A2A9NAC8"/>
<keyword evidence="7" id="KW-0067">ATP-binding</keyword>
<dbReference type="Proteomes" id="UP000242287">
    <property type="component" value="Unassembled WGS sequence"/>
</dbReference>
<keyword evidence="2" id="KW-0723">Serine/threonine-protein kinase</keyword>
<dbReference type="GO" id="GO:0007010">
    <property type="term" value="P:cytoskeleton organization"/>
    <property type="evidence" value="ECO:0007669"/>
    <property type="project" value="UniProtKB-ARBA"/>
</dbReference>
<keyword evidence="5" id="KW-0547">Nucleotide-binding</keyword>
<keyword evidence="12" id="KW-1185">Reference proteome</keyword>
<dbReference type="PANTHER" id="PTHR24351">
    <property type="entry name" value="RIBOSOMAL PROTEIN S6 KINASE"/>
    <property type="match status" value="1"/>
</dbReference>
<keyword evidence="6" id="KW-0418">Kinase</keyword>
<organism evidence="11 12">
    <name type="scientific">Amanita thiersii Skay4041</name>
    <dbReference type="NCBI Taxonomy" id="703135"/>
    <lineage>
        <taxon>Eukaryota</taxon>
        <taxon>Fungi</taxon>
        <taxon>Dikarya</taxon>
        <taxon>Basidiomycota</taxon>
        <taxon>Agaricomycotina</taxon>
        <taxon>Agaricomycetes</taxon>
        <taxon>Agaricomycetidae</taxon>
        <taxon>Agaricales</taxon>
        <taxon>Pluteineae</taxon>
        <taxon>Amanitaceae</taxon>
        <taxon>Amanita</taxon>
    </lineage>
</organism>
<keyword evidence="4" id="KW-0808">Transferase</keyword>
<evidence type="ECO:0000313" key="12">
    <source>
        <dbReference type="Proteomes" id="UP000242287"/>
    </source>
</evidence>
<evidence type="ECO:0000256" key="1">
    <source>
        <dbReference type="ARBA" id="ARBA00012513"/>
    </source>
</evidence>
<feature type="domain" description="Protein kinase" evidence="10">
    <location>
        <begin position="258"/>
        <end position="534"/>
    </location>
</feature>
<comment type="catalytic activity">
    <reaction evidence="9">
        <text>L-seryl-[protein] + ATP = O-phospho-L-seryl-[protein] + ADP + H(+)</text>
        <dbReference type="Rhea" id="RHEA:17989"/>
        <dbReference type="Rhea" id="RHEA-COMP:9863"/>
        <dbReference type="Rhea" id="RHEA-COMP:11604"/>
        <dbReference type="ChEBI" id="CHEBI:15378"/>
        <dbReference type="ChEBI" id="CHEBI:29999"/>
        <dbReference type="ChEBI" id="CHEBI:30616"/>
        <dbReference type="ChEBI" id="CHEBI:83421"/>
        <dbReference type="ChEBI" id="CHEBI:456216"/>
        <dbReference type="EC" id="2.7.11.1"/>
    </reaction>
</comment>
<dbReference type="STRING" id="703135.A0A2A9NAC8"/>
<reference evidence="11 12" key="1">
    <citation type="submission" date="2014-02" db="EMBL/GenBank/DDBJ databases">
        <title>Transposable element dynamics among asymbiotic and ectomycorrhizal Amanita fungi.</title>
        <authorList>
            <consortium name="DOE Joint Genome Institute"/>
            <person name="Hess J."/>
            <person name="Skrede I."/>
            <person name="Wolfe B."/>
            <person name="LaButti K."/>
            <person name="Ohm R.A."/>
            <person name="Grigoriev I.V."/>
            <person name="Pringle A."/>
        </authorList>
    </citation>
    <scope>NUCLEOTIDE SEQUENCE [LARGE SCALE GENOMIC DNA]</scope>
    <source>
        <strain evidence="11 12">SKay4041</strain>
    </source>
</reference>